<dbReference type="Pfam" id="PF25340">
    <property type="entry name" value="BCD_RFX"/>
    <property type="match status" value="1"/>
</dbReference>
<dbReference type="OrthoDB" id="10056949at2759"/>
<sequence>MFIKSRTLYQVICSYRYHYYGIGIKESSIHDQSVYTGKGLSSYNPFQGSQKKYSLCSHTGTLLPDFPDIDNFILLPSIDRDKISTFFMMYRTHCQRILDTIIGSHFEEVEGLMLHFWQGMPKHLDEILNNTITSDVISWCDSALYKVLVDVLIPSSIQDLPQSLKNEIEEFITKLPYWIKISVDETSQKIQNVKINICQRFVKIVKRHYSFIHLSQTARGVLLNTENVNTVVKDLGEVDLPQIISQLQFIYCRDDLRILTISESFETFKVLLLEQASIEYLIEWLDELLDKNVFNVITEDEFDDAVAADFLLNWSLIGAFIMRDLTLQSASSFGIYIFTFRLQQTAIVSLYNLLVKYIQK</sequence>
<gene>
    <name evidence="2" type="ORF">LOTGIDRAFT_104442</name>
</gene>
<dbReference type="GO" id="GO:0000978">
    <property type="term" value="F:RNA polymerase II cis-regulatory region sequence-specific DNA binding"/>
    <property type="evidence" value="ECO:0007669"/>
    <property type="project" value="TreeGrafter"/>
</dbReference>
<dbReference type="EMBL" id="KB201304">
    <property type="protein sequence ID" value="ESO97686.1"/>
    <property type="molecule type" value="Genomic_DNA"/>
</dbReference>
<dbReference type="GO" id="GO:0000981">
    <property type="term" value="F:DNA-binding transcription factor activity, RNA polymerase II-specific"/>
    <property type="evidence" value="ECO:0007669"/>
    <property type="project" value="TreeGrafter"/>
</dbReference>
<dbReference type="InterPro" id="IPR057321">
    <property type="entry name" value="RFX1-4/6/8-like_BCD"/>
</dbReference>
<dbReference type="HOGENOM" id="CLU_010393_3_0_1"/>
<dbReference type="CTD" id="20229865"/>
<evidence type="ECO:0000313" key="3">
    <source>
        <dbReference type="Proteomes" id="UP000030746"/>
    </source>
</evidence>
<name>V4AV29_LOTGI</name>
<feature type="domain" description="RFX1-4/6/8-like BCD" evidence="1">
    <location>
        <begin position="86"/>
        <end position="336"/>
    </location>
</feature>
<dbReference type="Proteomes" id="UP000030746">
    <property type="component" value="Unassembled WGS sequence"/>
</dbReference>
<dbReference type="RefSeq" id="XP_009051541.1">
    <property type="nucleotide sequence ID" value="XM_009053293.1"/>
</dbReference>
<proteinExistence type="predicted"/>
<keyword evidence="3" id="KW-1185">Reference proteome</keyword>
<dbReference type="GeneID" id="20229865"/>
<dbReference type="InterPro" id="IPR039779">
    <property type="entry name" value="RFX-like"/>
</dbReference>
<evidence type="ECO:0000259" key="1">
    <source>
        <dbReference type="Pfam" id="PF25340"/>
    </source>
</evidence>
<reference evidence="2 3" key="1">
    <citation type="journal article" date="2013" name="Nature">
        <title>Insights into bilaterian evolution from three spiralian genomes.</title>
        <authorList>
            <person name="Simakov O."/>
            <person name="Marletaz F."/>
            <person name="Cho S.J."/>
            <person name="Edsinger-Gonzales E."/>
            <person name="Havlak P."/>
            <person name="Hellsten U."/>
            <person name="Kuo D.H."/>
            <person name="Larsson T."/>
            <person name="Lv J."/>
            <person name="Arendt D."/>
            <person name="Savage R."/>
            <person name="Osoegawa K."/>
            <person name="de Jong P."/>
            <person name="Grimwood J."/>
            <person name="Chapman J.A."/>
            <person name="Shapiro H."/>
            <person name="Aerts A."/>
            <person name="Otillar R.P."/>
            <person name="Terry A.Y."/>
            <person name="Boore J.L."/>
            <person name="Grigoriev I.V."/>
            <person name="Lindberg D.R."/>
            <person name="Seaver E.C."/>
            <person name="Weisblat D.A."/>
            <person name="Putnam N.H."/>
            <person name="Rokhsar D.S."/>
        </authorList>
    </citation>
    <scope>NUCLEOTIDE SEQUENCE [LARGE SCALE GENOMIC DNA]</scope>
</reference>
<accession>V4AV29</accession>
<dbReference type="AlphaFoldDB" id="V4AV29"/>
<evidence type="ECO:0000313" key="2">
    <source>
        <dbReference type="EMBL" id="ESO97686.1"/>
    </source>
</evidence>
<dbReference type="PANTHER" id="PTHR12619:SF32">
    <property type="entry name" value="RFX-TYPE WINGED-HELIX DOMAIN-CONTAINING PROTEIN"/>
    <property type="match status" value="1"/>
</dbReference>
<dbReference type="PANTHER" id="PTHR12619">
    <property type="entry name" value="RFX TRANSCRIPTION FACTOR FAMILY"/>
    <property type="match status" value="1"/>
</dbReference>
<organism evidence="2 3">
    <name type="scientific">Lottia gigantea</name>
    <name type="common">Giant owl limpet</name>
    <dbReference type="NCBI Taxonomy" id="225164"/>
    <lineage>
        <taxon>Eukaryota</taxon>
        <taxon>Metazoa</taxon>
        <taxon>Spiralia</taxon>
        <taxon>Lophotrochozoa</taxon>
        <taxon>Mollusca</taxon>
        <taxon>Gastropoda</taxon>
        <taxon>Patellogastropoda</taxon>
        <taxon>Lottioidea</taxon>
        <taxon>Lottiidae</taxon>
        <taxon>Lottia</taxon>
    </lineage>
</organism>
<dbReference type="STRING" id="225164.V4AV29"/>
<protein>
    <recommendedName>
        <fullName evidence="1">RFX1-4/6/8-like BCD domain-containing protein</fullName>
    </recommendedName>
</protein>
<dbReference type="OMA" id="MEDSKSC"/>
<dbReference type="KEGG" id="lgi:LOTGIDRAFT_104442"/>